<evidence type="ECO:0000256" key="2">
    <source>
        <dbReference type="ARBA" id="ARBA00023242"/>
    </source>
</evidence>
<dbReference type="GO" id="GO:0005634">
    <property type="term" value="C:nucleus"/>
    <property type="evidence" value="ECO:0007669"/>
    <property type="project" value="UniProtKB-SubCell"/>
</dbReference>
<keyword evidence="2" id="KW-0539">Nucleus</keyword>
<evidence type="ECO:0000256" key="1">
    <source>
        <dbReference type="ARBA" id="ARBA00004123"/>
    </source>
</evidence>
<protein>
    <recommendedName>
        <fullName evidence="5">Ctf8</fullName>
    </recommendedName>
</protein>
<organism evidence="3 4">
    <name type="scientific">Tieghemiomyces parasiticus</name>
    <dbReference type="NCBI Taxonomy" id="78921"/>
    <lineage>
        <taxon>Eukaryota</taxon>
        <taxon>Fungi</taxon>
        <taxon>Fungi incertae sedis</taxon>
        <taxon>Zoopagomycota</taxon>
        <taxon>Kickxellomycotina</taxon>
        <taxon>Dimargaritomycetes</taxon>
        <taxon>Dimargaritales</taxon>
        <taxon>Dimargaritaceae</taxon>
        <taxon>Tieghemiomyces</taxon>
    </lineage>
</organism>
<dbReference type="OrthoDB" id="121932at2759"/>
<evidence type="ECO:0008006" key="5">
    <source>
        <dbReference type="Google" id="ProtNLM"/>
    </source>
</evidence>
<dbReference type="EMBL" id="JANBPT010000424">
    <property type="protein sequence ID" value="KAJ1921267.1"/>
    <property type="molecule type" value="Genomic_DNA"/>
</dbReference>
<reference evidence="3" key="1">
    <citation type="submission" date="2022-07" db="EMBL/GenBank/DDBJ databases">
        <title>Phylogenomic reconstructions and comparative analyses of Kickxellomycotina fungi.</title>
        <authorList>
            <person name="Reynolds N.K."/>
            <person name="Stajich J.E."/>
            <person name="Barry K."/>
            <person name="Grigoriev I.V."/>
            <person name="Crous P."/>
            <person name="Smith M.E."/>
        </authorList>
    </citation>
    <scope>NUCLEOTIDE SEQUENCE</scope>
    <source>
        <strain evidence="3">RSA 861</strain>
    </source>
</reference>
<accession>A0A9W8A7Q4</accession>
<dbReference type="PANTHER" id="PTHR28605:SF1">
    <property type="entry name" value="CHROMOSOME TRANSMISSION FIDELITY FACTOR 8"/>
    <property type="match status" value="1"/>
</dbReference>
<comment type="caution">
    <text evidence="3">The sequence shown here is derived from an EMBL/GenBank/DDBJ whole genome shotgun (WGS) entry which is preliminary data.</text>
</comment>
<proteinExistence type="predicted"/>
<evidence type="ECO:0000313" key="3">
    <source>
        <dbReference type="EMBL" id="KAJ1921267.1"/>
    </source>
</evidence>
<sequence length="122" mass="13507">MVNLPIIIRSAALPEGPTGVAHSQYFIVELQGSLQTQLPSLAGQEVGQLIVDPDLKSFIIGQHQLHGRVERLKRPLAYMEPVQATEGAVAHYAVNQVIRYRVLFKDRPFLILKPTDEAPATL</sequence>
<dbReference type="Proteomes" id="UP001150569">
    <property type="component" value="Unassembled WGS sequence"/>
</dbReference>
<name>A0A9W8A7Q4_9FUNG</name>
<evidence type="ECO:0000313" key="4">
    <source>
        <dbReference type="Proteomes" id="UP001150569"/>
    </source>
</evidence>
<gene>
    <name evidence="3" type="ORF">IWQ60_006814</name>
</gene>
<keyword evidence="4" id="KW-1185">Reference proteome</keyword>
<dbReference type="PANTHER" id="PTHR28605">
    <property type="entry name" value="CTF8, CHROMOSOME TRANSMISSION FIDELITY FACTOR 8 HOMOLOG (S. CEREVISIAE)"/>
    <property type="match status" value="1"/>
</dbReference>
<dbReference type="AlphaFoldDB" id="A0A9W8A7Q4"/>
<comment type="subcellular location">
    <subcellularLocation>
        <location evidence="1">Nucleus</location>
    </subcellularLocation>
</comment>